<feature type="domain" description="SHSP" evidence="4">
    <location>
        <begin position="19"/>
        <end position="139"/>
    </location>
</feature>
<dbReference type="InterPro" id="IPR031107">
    <property type="entry name" value="Small_HSP"/>
</dbReference>
<comment type="similarity">
    <text evidence="1 2">Belongs to the small heat shock protein (HSP20) family.</text>
</comment>
<dbReference type="Pfam" id="PF00011">
    <property type="entry name" value="HSP20"/>
    <property type="match status" value="1"/>
</dbReference>
<dbReference type="Proteomes" id="UP001302329">
    <property type="component" value="Unassembled WGS sequence"/>
</dbReference>
<evidence type="ECO:0000256" key="3">
    <source>
        <dbReference type="SAM" id="MobiDB-lite"/>
    </source>
</evidence>
<evidence type="ECO:0000313" key="5">
    <source>
        <dbReference type="EMBL" id="MEA5441935.1"/>
    </source>
</evidence>
<evidence type="ECO:0000313" key="6">
    <source>
        <dbReference type="Proteomes" id="UP001302329"/>
    </source>
</evidence>
<dbReference type="InterPro" id="IPR008978">
    <property type="entry name" value="HSP20-like_chaperone"/>
</dbReference>
<name>A0ABU5SUB8_9CYAN</name>
<reference evidence="5 6" key="1">
    <citation type="submission" date="2023-12" db="EMBL/GenBank/DDBJ databases">
        <title>Baltic Sea Cyanobacteria.</title>
        <authorList>
            <person name="Delbaje E."/>
            <person name="Fewer D.P."/>
            <person name="Shishido T.K."/>
        </authorList>
    </citation>
    <scope>NUCLEOTIDE SEQUENCE [LARGE SCALE GENOMIC DNA]</scope>
    <source>
        <strain evidence="5 6">UHCC 0281</strain>
    </source>
</reference>
<sequence length="139" mass="15281">MRTLHPSPFDLFDRLEQQLQTAERVPAAEIHDTEASYTIALELPGVDRSSIDVKATDRSVIITAERRAPQPDGETSSSAEGRRPAPLLSEFRYGTWSRSFRFPGGIQRDALEAHYRDGLLTVTAPKAQSLTTVSVTVAG</sequence>
<accession>A0ABU5SUB8</accession>
<feature type="region of interest" description="Disordered" evidence="3">
    <location>
        <begin position="63"/>
        <end position="85"/>
    </location>
</feature>
<dbReference type="PROSITE" id="PS01031">
    <property type="entry name" value="SHSP"/>
    <property type="match status" value="1"/>
</dbReference>
<organism evidence="5 6">
    <name type="scientific">Cyanobium gracile UHCC 0281</name>
    <dbReference type="NCBI Taxonomy" id="3110309"/>
    <lineage>
        <taxon>Bacteria</taxon>
        <taxon>Bacillati</taxon>
        <taxon>Cyanobacteriota</taxon>
        <taxon>Cyanophyceae</taxon>
        <taxon>Synechococcales</taxon>
        <taxon>Prochlorococcaceae</taxon>
        <taxon>Cyanobium</taxon>
    </lineage>
</organism>
<dbReference type="InterPro" id="IPR002068">
    <property type="entry name" value="A-crystallin/Hsp20_dom"/>
</dbReference>
<dbReference type="PANTHER" id="PTHR11527">
    <property type="entry name" value="HEAT-SHOCK PROTEIN 20 FAMILY MEMBER"/>
    <property type="match status" value="1"/>
</dbReference>
<gene>
    <name evidence="5" type="ORF">VB739_05155</name>
</gene>
<evidence type="ECO:0000256" key="1">
    <source>
        <dbReference type="PROSITE-ProRule" id="PRU00285"/>
    </source>
</evidence>
<dbReference type="Gene3D" id="2.60.40.790">
    <property type="match status" value="1"/>
</dbReference>
<dbReference type="EMBL" id="JAYGHY010000010">
    <property type="protein sequence ID" value="MEA5441935.1"/>
    <property type="molecule type" value="Genomic_DNA"/>
</dbReference>
<comment type="caution">
    <text evidence="5">The sequence shown here is derived from an EMBL/GenBank/DDBJ whole genome shotgun (WGS) entry which is preliminary data.</text>
</comment>
<dbReference type="SUPFAM" id="SSF49764">
    <property type="entry name" value="HSP20-like chaperones"/>
    <property type="match status" value="1"/>
</dbReference>
<protein>
    <submittedName>
        <fullName evidence="5">Hsp20/alpha crystallin family protein</fullName>
    </submittedName>
</protein>
<proteinExistence type="inferred from homology"/>
<evidence type="ECO:0000259" key="4">
    <source>
        <dbReference type="PROSITE" id="PS01031"/>
    </source>
</evidence>
<dbReference type="RefSeq" id="WP_323356035.1">
    <property type="nucleotide sequence ID" value="NZ_JAYGHY010000010.1"/>
</dbReference>
<dbReference type="CDD" id="cd06464">
    <property type="entry name" value="ACD_sHsps-like"/>
    <property type="match status" value="1"/>
</dbReference>
<evidence type="ECO:0000256" key="2">
    <source>
        <dbReference type="RuleBase" id="RU003616"/>
    </source>
</evidence>
<keyword evidence="6" id="KW-1185">Reference proteome</keyword>